<sequence>MTMITTGKIRGLHDDGVTAFKGIPYAKSPFGPLRMAAPVPVEPWDGTRDATTFGPRPPQPAVLPGMPEWSPADGLDCLTVNVWTPDPGGSGLPVMVWIYGGAYLTGAADMPEYDGARLAAEGVVVVSFNHRVGMEGYGHVDGAPPNRGLLDQLAALRWVQENAAAFGGDPGNVTVFGESAGAGGIACLMAMPSAAGLFRRAIAQSVAGLFFSPGLASGITGAIVDRLGGLSPYDSAPERLVAAATAVMTEPGRDDPARWGPMAYSRIPFAPVVDGEVLPDLPWKALAAGASRDVELIVGFTRDEYRFFQALGGAPVADLGTVMKTVAPEGADAAYRAAHPQATPEELHTLLMSDWMFRMPSALLADAHQGRTHAYELTWSPTPMGACHGLDVPLTFATLDCPLGRMLTGGAPEGEGLSRQFRTAWTGFAATGDPGWPAYDSLTATTHLFDVEPSDVSDPEAASRALWGERGIALLDQGAS</sequence>
<evidence type="ECO:0000256" key="2">
    <source>
        <dbReference type="ARBA" id="ARBA00022801"/>
    </source>
</evidence>
<dbReference type="GO" id="GO:0016787">
    <property type="term" value="F:hydrolase activity"/>
    <property type="evidence" value="ECO:0007669"/>
    <property type="project" value="UniProtKB-KW"/>
</dbReference>
<accession>A0A7W5V284</accession>
<keyword evidence="2 3" id="KW-0378">Hydrolase</keyword>
<dbReference type="RefSeq" id="WP_246451938.1">
    <property type="nucleotide sequence ID" value="NZ_BAAAXX010000100.1"/>
</dbReference>
<evidence type="ECO:0000313" key="6">
    <source>
        <dbReference type="Proteomes" id="UP000579945"/>
    </source>
</evidence>
<dbReference type="Proteomes" id="UP000579945">
    <property type="component" value="Unassembled WGS sequence"/>
</dbReference>
<organism evidence="5 6">
    <name type="scientific">Nonomuraea dietziae</name>
    <dbReference type="NCBI Taxonomy" id="65515"/>
    <lineage>
        <taxon>Bacteria</taxon>
        <taxon>Bacillati</taxon>
        <taxon>Actinomycetota</taxon>
        <taxon>Actinomycetes</taxon>
        <taxon>Streptosporangiales</taxon>
        <taxon>Streptosporangiaceae</taxon>
        <taxon>Nonomuraea</taxon>
    </lineage>
</organism>
<reference evidence="5 6" key="1">
    <citation type="submission" date="2020-08" db="EMBL/GenBank/DDBJ databases">
        <title>Sequencing the genomes of 1000 actinobacteria strains.</title>
        <authorList>
            <person name="Klenk H.-P."/>
        </authorList>
    </citation>
    <scope>NUCLEOTIDE SEQUENCE [LARGE SCALE GENOMIC DNA]</scope>
    <source>
        <strain evidence="5 6">DSM 44320</strain>
    </source>
</reference>
<keyword evidence="6" id="KW-1185">Reference proteome</keyword>
<evidence type="ECO:0000259" key="4">
    <source>
        <dbReference type="Pfam" id="PF00135"/>
    </source>
</evidence>
<feature type="domain" description="Carboxylesterase type B" evidence="4">
    <location>
        <begin position="4"/>
        <end position="435"/>
    </location>
</feature>
<dbReference type="InterPro" id="IPR002018">
    <property type="entry name" value="CarbesteraseB"/>
</dbReference>
<dbReference type="InterPro" id="IPR029058">
    <property type="entry name" value="AB_hydrolase_fold"/>
</dbReference>
<dbReference type="SUPFAM" id="SSF53474">
    <property type="entry name" value="alpha/beta-Hydrolases"/>
    <property type="match status" value="1"/>
</dbReference>
<dbReference type="PANTHER" id="PTHR11559">
    <property type="entry name" value="CARBOXYLESTERASE"/>
    <property type="match status" value="1"/>
</dbReference>
<name>A0A7W5V284_9ACTN</name>
<evidence type="ECO:0000256" key="1">
    <source>
        <dbReference type="ARBA" id="ARBA00005964"/>
    </source>
</evidence>
<evidence type="ECO:0000256" key="3">
    <source>
        <dbReference type="RuleBase" id="RU361235"/>
    </source>
</evidence>
<dbReference type="InterPro" id="IPR019826">
    <property type="entry name" value="Carboxylesterase_B_AS"/>
</dbReference>
<dbReference type="PROSITE" id="PS00122">
    <property type="entry name" value="CARBOXYLESTERASE_B_1"/>
    <property type="match status" value="1"/>
</dbReference>
<protein>
    <recommendedName>
        <fullName evidence="3">Carboxylic ester hydrolase</fullName>
        <ecNumber evidence="3">3.1.1.-</ecNumber>
    </recommendedName>
</protein>
<comment type="similarity">
    <text evidence="1 3">Belongs to the type-B carboxylesterase/lipase family.</text>
</comment>
<gene>
    <name evidence="5" type="ORF">FHR33_003389</name>
</gene>
<comment type="caution">
    <text evidence="5">The sequence shown here is derived from an EMBL/GenBank/DDBJ whole genome shotgun (WGS) entry which is preliminary data.</text>
</comment>
<dbReference type="GeneID" id="95389823"/>
<dbReference type="EC" id="3.1.1.-" evidence="3"/>
<dbReference type="EMBL" id="JACIBV010000001">
    <property type="protein sequence ID" value="MBB3727529.1"/>
    <property type="molecule type" value="Genomic_DNA"/>
</dbReference>
<dbReference type="Pfam" id="PF00135">
    <property type="entry name" value="COesterase"/>
    <property type="match status" value="1"/>
</dbReference>
<evidence type="ECO:0000313" key="5">
    <source>
        <dbReference type="EMBL" id="MBB3727529.1"/>
    </source>
</evidence>
<dbReference type="Gene3D" id="3.40.50.1820">
    <property type="entry name" value="alpha/beta hydrolase"/>
    <property type="match status" value="1"/>
</dbReference>
<dbReference type="AlphaFoldDB" id="A0A7W5V284"/>
<dbReference type="InterPro" id="IPR050309">
    <property type="entry name" value="Type-B_Carboxylest/Lipase"/>
</dbReference>
<proteinExistence type="inferred from homology"/>